<comment type="caution">
    <text evidence="1">The sequence shown here is derived from an EMBL/GenBank/DDBJ whole genome shotgun (WGS) entry which is preliminary data.</text>
</comment>
<dbReference type="RefSeq" id="XP_040740939.1">
    <property type="nucleotide sequence ID" value="XM_040888308.1"/>
</dbReference>
<accession>A0A1Y1W0H1</accession>
<name>A0A1Y1W0H1_9FUNG</name>
<feature type="non-terminal residue" evidence="1">
    <location>
        <position position="111"/>
    </location>
</feature>
<protein>
    <submittedName>
        <fullName evidence="1">Uncharacterized protein</fullName>
    </submittedName>
</protein>
<dbReference type="GeneID" id="63804956"/>
<evidence type="ECO:0000313" key="1">
    <source>
        <dbReference type="EMBL" id="ORX67017.1"/>
    </source>
</evidence>
<proteinExistence type="predicted"/>
<dbReference type="AlphaFoldDB" id="A0A1Y1W0H1"/>
<dbReference type="EMBL" id="MCFD01000013">
    <property type="protein sequence ID" value="ORX67017.1"/>
    <property type="molecule type" value="Genomic_DNA"/>
</dbReference>
<sequence>MSDMMPFRLAFHDVNSKPRRNRPRVNANWIIEASRREKLPFALMHSVELYEKVLRAENRHKGDWAAVGKELNLAPAACYNLARRISELLPTVSFVPPDEVDIEVLAHQHPA</sequence>
<evidence type="ECO:0000313" key="2">
    <source>
        <dbReference type="Proteomes" id="UP000193922"/>
    </source>
</evidence>
<dbReference type="Proteomes" id="UP000193922">
    <property type="component" value="Unassembled WGS sequence"/>
</dbReference>
<gene>
    <name evidence="1" type="ORF">DL89DRAFT_269464</name>
</gene>
<reference evidence="1 2" key="1">
    <citation type="submission" date="2016-07" db="EMBL/GenBank/DDBJ databases">
        <title>Pervasive Adenine N6-methylation of Active Genes in Fungi.</title>
        <authorList>
            <consortium name="DOE Joint Genome Institute"/>
            <person name="Mondo S.J."/>
            <person name="Dannebaum R.O."/>
            <person name="Kuo R.C."/>
            <person name="Labutti K."/>
            <person name="Haridas S."/>
            <person name="Kuo A."/>
            <person name="Salamov A."/>
            <person name="Ahrendt S.R."/>
            <person name="Lipzen A."/>
            <person name="Sullivan W."/>
            <person name="Andreopoulos W.B."/>
            <person name="Clum A."/>
            <person name="Lindquist E."/>
            <person name="Daum C."/>
            <person name="Ramamoorthy G.K."/>
            <person name="Gryganskyi A."/>
            <person name="Culley D."/>
            <person name="Magnuson J.K."/>
            <person name="James T.Y."/>
            <person name="O'Malley M.A."/>
            <person name="Stajich J.E."/>
            <person name="Spatafora J.W."/>
            <person name="Visel A."/>
            <person name="Grigoriev I.V."/>
        </authorList>
    </citation>
    <scope>NUCLEOTIDE SEQUENCE [LARGE SCALE GENOMIC DNA]</scope>
    <source>
        <strain evidence="1 2">ATCC 12442</strain>
    </source>
</reference>
<keyword evidence="2" id="KW-1185">Reference proteome</keyword>
<organism evidence="1 2">
    <name type="scientific">Linderina pennispora</name>
    <dbReference type="NCBI Taxonomy" id="61395"/>
    <lineage>
        <taxon>Eukaryota</taxon>
        <taxon>Fungi</taxon>
        <taxon>Fungi incertae sedis</taxon>
        <taxon>Zoopagomycota</taxon>
        <taxon>Kickxellomycotina</taxon>
        <taxon>Kickxellomycetes</taxon>
        <taxon>Kickxellales</taxon>
        <taxon>Kickxellaceae</taxon>
        <taxon>Linderina</taxon>
    </lineage>
</organism>